<name>A0A506QUT3_9GAMM</name>
<feature type="domain" description="Fimbrial-type adhesion" evidence="2">
    <location>
        <begin position="267"/>
        <end position="448"/>
    </location>
</feature>
<proteinExistence type="predicted"/>
<dbReference type="EMBL" id="VHJA01000008">
    <property type="protein sequence ID" value="TPV49972.1"/>
    <property type="molecule type" value="Genomic_DNA"/>
</dbReference>
<feature type="chain" id="PRO_5021248595" evidence="1">
    <location>
        <begin position="27"/>
        <end position="448"/>
    </location>
</feature>
<sequence>MKFNITTLRPWLCAGLFMACATDVQAFCFKVTGVGTGTSSIPQKVANMGYTAAPWGNGVLNAAAGTISFGTISMGTGAEALAPAGTVIASADLPFLDKGMKEPYAANQIVFKCALSDAEELYEVYALPGGSGMFYGGKAVTDIEGAYQTPAMGIAYRITNQKTGLYYTGYWQERKLTSDDYFVVDSTLYIPASSFDSATFELLKTNDVYGTPTRNAFSQIVTPQAYEALRTSGINNTAKTGSLAYAPTPAMTSAVWSMRGGSTTIIHGNTCTLADFDQVVKLPPISVGNLRIGDKSSNTFNVAISCEKGAHSGTATNVNDAPVAVGFLVTQPAALSQASTLGLQTSAGGISHLLDNNYGASGVASGVGIRLYAATGEALNLLSSTATTGSGAAAGWYGYADLMGQRGVTTEGNTEYGGTFTASLEQLPGLTAQAGSVNAQAQIIVSLQ</sequence>
<dbReference type="InterPro" id="IPR008966">
    <property type="entry name" value="Adhesion_dom_sf"/>
</dbReference>
<dbReference type="PROSITE" id="PS51257">
    <property type="entry name" value="PROKAR_LIPOPROTEIN"/>
    <property type="match status" value="1"/>
</dbReference>
<dbReference type="Gene3D" id="2.60.40.1090">
    <property type="entry name" value="Fimbrial-type adhesion domain"/>
    <property type="match status" value="1"/>
</dbReference>
<dbReference type="SUPFAM" id="SSF49401">
    <property type="entry name" value="Bacterial adhesins"/>
    <property type="match status" value="1"/>
</dbReference>
<dbReference type="InterPro" id="IPR011228">
    <property type="entry name" value="UCP029766"/>
</dbReference>
<dbReference type="GO" id="GO:0009289">
    <property type="term" value="C:pilus"/>
    <property type="evidence" value="ECO:0007669"/>
    <property type="project" value="InterPro"/>
</dbReference>
<evidence type="ECO:0000313" key="4">
    <source>
        <dbReference type="Proteomes" id="UP000317747"/>
    </source>
</evidence>
<dbReference type="InterPro" id="IPR036937">
    <property type="entry name" value="Adhesion_dom_fimbrial_sf"/>
</dbReference>
<evidence type="ECO:0000256" key="1">
    <source>
        <dbReference type="SAM" id="SignalP"/>
    </source>
</evidence>
<feature type="signal peptide" evidence="1">
    <location>
        <begin position="1"/>
        <end position="26"/>
    </location>
</feature>
<organism evidence="3 4">
    <name type="scientific">Pantoea deleyi</name>
    <dbReference type="NCBI Taxonomy" id="470932"/>
    <lineage>
        <taxon>Bacteria</taxon>
        <taxon>Pseudomonadati</taxon>
        <taxon>Pseudomonadota</taxon>
        <taxon>Gammaproteobacteria</taxon>
        <taxon>Enterobacterales</taxon>
        <taxon>Erwiniaceae</taxon>
        <taxon>Pantoea</taxon>
    </lineage>
</organism>
<dbReference type="GO" id="GO:0007155">
    <property type="term" value="P:cell adhesion"/>
    <property type="evidence" value="ECO:0007669"/>
    <property type="project" value="InterPro"/>
</dbReference>
<dbReference type="Pfam" id="PF00419">
    <property type="entry name" value="Fimbrial"/>
    <property type="match status" value="1"/>
</dbReference>
<reference evidence="3 4" key="1">
    <citation type="submission" date="2019-06" db="EMBL/GenBank/DDBJ databases">
        <title>Taxogenomics and systematics of the genus Pantoea.</title>
        <authorList>
            <person name="Tambong J.T."/>
        </authorList>
    </citation>
    <scope>NUCLEOTIDE SEQUENCE [LARGE SCALE GENOMIC DNA]</scope>
    <source>
        <strain evidence="3 4">LMG 24200</strain>
    </source>
</reference>
<keyword evidence="1" id="KW-0732">Signal</keyword>
<accession>A0A506QUT3</accession>
<comment type="caution">
    <text evidence="3">The sequence shown here is derived from an EMBL/GenBank/DDBJ whole genome shotgun (WGS) entry which is preliminary data.</text>
</comment>
<dbReference type="OrthoDB" id="8875995at2"/>
<gene>
    <name evidence="3" type="ORF">FJW01_00365</name>
</gene>
<dbReference type="RefSeq" id="WP_140916781.1">
    <property type="nucleotide sequence ID" value="NZ_CP071406.1"/>
</dbReference>
<evidence type="ECO:0000259" key="2">
    <source>
        <dbReference type="Pfam" id="PF00419"/>
    </source>
</evidence>
<evidence type="ECO:0000313" key="3">
    <source>
        <dbReference type="EMBL" id="TPV49972.1"/>
    </source>
</evidence>
<protein>
    <submittedName>
        <fullName evidence="3">Fimbrial protein</fullName>
    </submittedName>
</protein>
<dbReference type="Proteomes" id="UP000317747">
    <property type="component" value="Unassembled WGS sequence"/>
</dbReference>
<keyword evidence="4" id="KW-1185">Reference proteome</keyword>
<dbReference type="AlphaFoldDB" id="A0A506QUT3"/>
<dbReference type="PIRSF" id="PIRSF029766">
    <property type="entry name" value="UCP029766"/>
    <property type="match status" value="1"/>
</dbReference>
<dbReference type="InterPro" id="IPR000259">
    <property type="entry name" value="Adhesion_dom_fimbrial"/>
</dbReference>